<gene>
    <name evidence="5" type="ORF">SANBI_000840</name>
</gene>
<dbReference type="Pfam" id="PF03816">
    <property type="entry name" value="LytR_cpsA_psr"/>
    <property type="match status" value="1"/>
</dbReference>
<dbReference type="PANTHER" id="PTHR33392:SF6">
    <property type="entry name" value="POLYISOPRENYL-TEICHOIC ACID--PEPTIDOGLYCAN TEICHOIC ACID TRANSFERASE TAGU"/>
    <property type="match status" value="1"/>
</dbReference>
<dbReference type="NCBIfam" id="TIGR00350">
    <property type="entry name" value="lytR_cpsA_psr"/>
    <property type="match status" value="1"/>
</dbReference>
<evidence type="ECO:0000256" key="2">
    <source>
        <dbReference type="SAM" id="MobiDB-lite"/>
    </source>
</evidence>
<evidence type="ECO:0000256" key="3">
    <source>
        <dbReference type="SAM" id="Phobius"/>
    </source>
</evidence>
<feature type="region of interest" description="Disordered" evidence="2">
    <location>
        <begin position="1"/>
        <end position="35"/>
    </location>
</feature>
<dbReference type="Gene3D" id="3.40.630.190">
    <property type="entry name" value="LCP protein"/>
    <property type="match status" value="1"/>
</dbReference>
<evidence type="ECO:0000313" key="5">
    <source>
        <dbReference type="EMBL" id="WPF83184.1"/>
    </source>
</evidence>
<keyword evidence="3" id="KW-1133">Transmembrane helix</keyword>
<feature type="transmembrane region" description="Helical" evidence="3">
    <location>
        <begin position="44"/>
        <end position="65"/>
    </location>
</feature>
<dbReference type="Proteomes" id="UP001304340">
    <property type="component" value="Chromosome"/>
</dbReference>
<accession>A0AAF0Z6S5</accession>
<dbReference type="PANTHER" id="PTHR33392">
    <property type="entry name" value="POLYISOPRENYL-TEICHOIC ACID--PEPTIDOGLYCAN TEICHOIC ACID TRANSFERASE TAGU"/>
    <property type="match status" value="1"/>
</dbReference>
<organism evidence="5 6">
    <name type="scientific">Sanguibacter biliveldensis</name>
    <dbReference type="NCBI Taxonomy" id="3030830"/>
    <lineage>
        <taxon>Bacteria</taxon>
        <taxon>Bacillati</taxon>
        <taxon>Actinomycetota</taxon>
        <taxon>Actinomycetes</taxon>
        <taxon>Micrococcales</taxon>
        <taxon>Sanguibacteraceae</taxon>
        <taxon>Sanguibacter</taxon>
    </lineage>
</organism>
<evidence type="ECO:0000313" key="6">
    <source>
        <dbReference type="Proteomes" id="UP001304340"/>
    </source>
</evidence>
<evidence type="ECO:0000259" key="4">
    <source>
        <dbReference type="Pfam" id="PF03816"/>
    </source>
</evidence>
<dbReference type="InterPro" id="IPR050922">
    <property type="entry name" value="LytR/CpsA/Psr_CW_biosynth"/>
</dbReference>
<evidence type="ECO:0000256" key="1">
    <source>
        <dbReference type="ARBA" id="ARBA00006068"/>
    </source>
</evidence>
<dbReference type="InterPro" id="IPR004474">
    <property type="entry name" value="LytR_CpsA_psr"/>
</dbReference>
<comment type="similarity">
    <text evidence="1">Belongs to the LytR/CpsA/Psr (LCP) family.</text>
</comment>
<feature type="domain" description="Cell envelope-related transcriptional attenuator" evidence="4">
    <location>
        <begin position="127"/>
        <end position="294"/>
    </location>
</feature>
<sequence length="387" mass="40757">MTTPGPSRRATHPSPSQDQSGRREPRVGGPAHARSLRTHRVSTVVGLVLAGVLAFGGTAAAAFYLTLQGNVTEVDLAGLIDEDLRPPEPTPDPEDPSAGTAVNILLIGSDDRSGDNAAIGGEDGGMRSDTTIVMHISADRSRVELVSIPRDSLVDLPACETTQGTVEAREDAMFNNAFAEGWDTGGDIASAASCTVRAVESLTNVRLSGFVMVDFVGFQGMVDAIGGVPMTIPEEIVAPEAGLHLQPGEQVLDGTQALGLARARKGTGPDMDGSDLNRIGRQQELLGAMADKVLSQDILMDTPALMSFLGAATSSLTASPEYSSLRNLAGLALSLRGIEPEDITFLMTPVVDSTKQRYRVEWTQEAHDMWARMAADEPVAGPADVTR</sequence>
<dbReference type="KEGG" id="sbil:SANBI_000840"/>
<keyword evidence="3" id="KW-0472">Membrane</keyword>
<keyword evidence="6" id="KW-1185">Reference proteome</keyword>
<reference evidence="6" key="1">
    <citation type="submission" date="2023-11" db="EMBL/GenBank/DDBJ databases">
        <authorList>
            <person name="Helweg L.P."/>
            <person name="Kiel A."/>
            <person name="Hitz F."/>
            <person name="Ruckert-Reed C."/>
            <person name="Busche T."/>
            <person name="Kaltschmidt B."/>
            <person name="Kaltschmidt C."/>
        </authorList>
    </citation>
    <scope>NUCLEOTIDE SEQUENCE [LARGE SCALE GENOMIC DNA]</scope>
    <source>
        <strain evidence="6">4.1</strain>
    </source>
</reference>
<keyword evidence="3" id="KW-0812">Transmembrane</keyword>
<proteinExistence type="inferred from homology"/>
<dbReference type="AlphaFoldDB" id="A0AAF0Z6S5"/>
<dbReference type="RefSeq" id="WP_319159235.1">
    <property type="nucleotide sequence ID" value="NZ_CP138359.1"/>
</dbReference>
<protein>
    <submittedName>
        <fullName evidence="5">LCP family protein</fullName>
    </submittedName>
</protein>
<dbReference type="EMBL" id="CP138359">
    <property type="protein sequence ID" value="WPF83184.1"/>
    <property type="molecule type" value="Genomic_DNA"/>
</dbReference>
<name>A0AAF0Z6S5_9MICO</name>